<dbReference type="EMBL" id="CP147920">
    <property type="protein sequence ID" value="XAU16316.1"/>
    <property type="molecule type" value="Genomic_DNA"/>
</dbReference>
<dbReference type="SMART" id="SM00852">
    <property type="entry name" value="MoCF_biosynth"/>
    <property type="match status" value="1"/>
</dbReference>
<dbReference type="InterPro" id="IPR036425">
    <property type="entry name" value="MoaB/Mog-like_dom_sf"/>
</dbReference>
<gene>
    <name evidence="2" type="ORF">WCY31_06290</name>
</gene>
<sequence length="246" mass="27559">MNTPHFYAVIIGTEILNGRRNDRHFAFLKEALGSYGHALYASLVIKDDASLIEATYRMVLADPDAVLFSFGGIGSTPDDLTRPIAAKVFTDKPLRRHFQFEQDIIERFGDEARPHRIRMADLPVGVTLLKNPVNNMSGFALENRYFFVPGFPEMAHPMIEAAIKGHFSQPKHLHRRTLIAETSENTLIDVMKKVPEAIEFSSLPMLRDGVARVEISVAGSETPDVDDAFALFTDFLHDAEIAFQIT</sequence>
<dbReference type="RefSeq" id="WP_345971450.1">
    <property type="nucleotide sequence ID" value="NZ_CP147920.1"/>
</dbReference>
<dbReference type="InterPro" id="IPR050101">
    <property type="entry name" value="CinA"/>
</dbReference>
<protein>
    <submittedName>
        <fullName evidence="2">Molybdopterin-binding protein</fullName>
    </submittedName>
</protein>
<keyword evidence="3" id="KW-1185">Reference proteome</keyword>
<dbReference type="InterPro" id="IPR001453">
    <property type="entry name" value="MoaB/Mog_dom"/>
</dbReference>
<evidence type="ECO:0000313" key="3">
    <source>
        <dbReference type="Proteomes" id="UP001447842"/>
    </source>
</evidence>
<dbReference type="Pfam" id="PF00994">
    <property type="entry name" value="MoCF_biosynth"/>
    <property type="match status" value="1"/>
</dbReference>
<evidence type="ECO:0000313" key="2">
    <source>
        <dbReference type="EMBL" id="XAU16316.1"/>
    </source>
</evidence>
<dbReference type="Gene3D" id="3.40.980.10">
    <property type="entry name" value="MoaB/Mog-like domain"/>
    <property type="match status" value="1"/>
</dbReference>
<organism evidence="2 3">
    <name type="scientific">Sulfurimonas diazotrophicus</name>
    <dbReference type="NCBI Taxonomy" id="3131939"/>
    <lineage>
        <taxon>Bacteria</taxon>
        <taxon>Pseudomonadati</taxon>
        <taxon>Campylobacterota</taxon>
        <taxon>Epsilonproteobacteria</taxon>
        <taxon>Campylobacterales</taxon>
        <taxon>Sulfurimonadaceae</taxon>
        <taxon>Sulfurimonas</taxon>
    </lineage>
</organism>
<dbReference type="PANTHER" id="PTHR13939:SF0">
    <property type="entry name" value="NMN AMIDOHYDROLASE-LIKE PROTEIN YFAY"/>
    <property type="match status" value="1"/>
</dbReference>
<proteinExistence type="predicted"/>
<evidence type="ECO:0000259" key="1">
    <source>
        <dbReference type="SMART" id="SM00852"/>
    </source>
</evidence>
<dbReference type="Proteomes" id="UP001447842">
    <property type="component" value="Chromosome"/>
</dbReference>
<feature type="domain" description="MoaB/Mog" evidence="1">
    <location>
        <begin position="7"/>
        <end position="170"/>
    </location>
</feature>
<accession>A0ABZ3HCR1</accession>
<dbReference type="SUPFAM" id="SSF53218">
    <property type="entry name" value="Molybdenum cofactor biosynthesis proteins"/>
    <property type="match status" value="1"/>
</dbReference>
<reference evidence="2 3" key="1">
    <citation type="submission" date="2024-03" db="EMBL/GenBank/DDBJ databases">
        <title>Sulfurimonas sp. HSL3-1.</title>
        <authorList>
            <person name="Wang S."/>
        </authorList>
    </citation>
    <scope>NUCLEOTIDE SEQUENCE [LARGE SCALE GENOMIC DNA]</scope>
    <source>
        <strain evidence="2 3">HSL3-1</strain>
    </source>
</reference>
<name>A0ABZ3HCR1_9BACT</name>
<dbReference type="PANTHER" id="PTHR13939">
    <property type="entry name" value="NICOTINAMIDE-NUCLEOTIDE AMIDOHYDROLASE PNCC"/>
    <property type="match status" value="1"/>
</dbReference>